<feature type="transmembrane region" description="Helical" evidence="14">
    <location>
        <begin position="85"/>
        <end position="103"/>
    </location>
</feature>
<sequence>MSLYQIVILALIQGATEFLPISSTGHLILVPYIFQWLPQGLELDVAMHVGTLFAVVLYFWKDILALLRGFFLILKGKKSFEGKMALNIILATIPAIIGGLILSTVGMDLLRTVTIVGWMSIIYGILLFIIDRKVSSTHSLDNMSWKKAFFIGCAQALALIPGTSRSGACMTMARLLGFSRVDSARFAFLLSIPAILGAATLTGYKLQKAGESLLTQEIILGSIIAAISGLFAIRFMMVWLQKASFTPFVIYRLILGVFLLMMA</sequence>
<keyword evidence="14" id="KW-0961">Cell wall biogenesis/degradation</keyword>
<comment type="catalytic activity">
    <reaction evidence="13 14">
        <text>di-trans,octa-cis-undecaprenyl diphosphate + H2O = di-trans,octa-cis-undecaprenyl phosphate + phosphate + H(+)</text>
        <dbReference type="Rhea" id="RHEA:28094"/>
        <dbReference type="ChEBI" id="CHEBI:15377"/>
        <dbReference type="ChEBI" id="CHEBI:15378"/>
        <dbReference type="ChEBI" id="CHEBI:43474"/>
        <dbReference type="ChEBI" id="CHEBI:58405"/>
        <dbReference type="ChEBI" id="CHEBI:60392"/>
        <dbReference type="EC" id="3.6.1.27"/>
    </reaction>
</comment>
<dbReference type="AlphaFoldDB" id="A0A8J7TUF6"/>
<evidence type="ECO:0000256" key="5">
    <source>
        <dbReference type="ARBA" id="ARBA00022475"/>
    </source>
</evidence>
<dbReference type="GO" id="GO:0009252">
    <property type="term" value="P:peptidoglycan biosynthetic process"/>
    <property type="evidence" value="ECO:0007669"/>
    <property type="project" value="UniProtKB-KW"/>
</dbReference>
<keyword evidence="8 14" id="KW-1133">Transmembrane helix</keyword>
<comment type="similarity">
    <text evidence="2 14">Belongs to the UppP family.</text>
</comment>
<evidence type="ECO:0000256" key="7">
    <source>
        <dbReference type="ARBA" id="ARBA00022801"/>
    </source>
</evidence>
<reference evidence="15" key="1">
    <citation type="submission" date="2021-02" db="EMBL/GenBank/DDBJ databases">
        <title>Thiocyanate and organic carbon inputs drive convergent selection for specific autotrophic Afipia and Thiobacillus strains within complex microbiomes.</title>
        <authorList>
            <person name="Huddy R.J."/>
            <person name="Sachdeva R."/>
            <person name="Kadzinga F."/>
            <person name="Kantor R.S."/>
            <person name="Harrison S.T.L."/>
            <person name="Banfield J.F."/>
        </authorList>
    </citation>
    <scope>NUCLEOTIDE SEQUENCE</scope>
    <source>
        <strain evidence="15">SCN18_10_11_15_R4_P_38_20</strain>
    </source>
</reference>
<dbReference type="PANTHER" id="PTHR30622:SF4">
    <property type="entry name" value="UNDECAPRENYL-DIPHOSPHATASE"/>
    <property type="match status" value="1"/>
</dbReference>
<comment type="caution">
    <text evidence="15">The sequence shown here is derived from an EMBL/GenBank/DDBJ whole genome shotgun (WGS) entry which is preliminary data.</text>
</comment>
<evidence type="ECO:0000256" key="14">
    <source>
        <dbReference type="HAMAP-Rule" id="MF_01006"/>
    </source>
</evidence>
<gene>
    <name evidence="14" type="primary">uppP</name>
    <name evidence="15" type="ORF">J0H12_02160</name>
</gene>
<evidence type="ECO:0000256" key="13">
    <source>
        <dbReference type="ARBA" id="ARBA00047594"/>
    </source>
</evidence>
<keyword evidence="6 14" id="KW-0812">Transmembrane</keyword>
<dbReference type="EMBL" id="JAFKGL010000012">
    <property type="protein sequence ID" value="MBN9412716.1"/>
    <property type="molecule type" value="Genomic_DNA"/>
</dbReference>
<accession>A0A8J7TUF6</accession>
<evidence type="ECO:0000256" key="4">
    <source>
        <dbReference type="ARBA" id="ARBA00021581"/>
    </source>
</evidence>
<dbReference type="Pfam" id="PF02673">
    <property type="entry name" value="BacA"/>
    <property type="match status" value="1"/>
</dbReference>
<feature type="transmembrane region" description="Helical" evidence="14">
    <location>
        <begin position="245"/>
        <end position="262"/>
    </location>
</feature>
<evidence type="ECO:0000256" key="9">
    <source>
        <dbReference type="ARBA" id="ARBA00023136"/>
    </source>
</evidence>
<dbReference type="EC" id="3.6.1.27" evidence="3 14"/>
<evidence type="ECO:0000256" key="10">
    <source>
        <dbReference type="ARBA" id="ARBA00023251"/>
    </source>
</evidence>
<comment type="function">
    <text evidence="14">Catalyzes the dephosphorylation of undecaprenyl diphosphate (UPP). Confers resistance to bacitracin.</text>
</comment>
<keyword evidence="14" id="KW-0573">Peptidoglycan synthesis</keyword>
<dbReference type="GO" id="GO:0008360">
    <property type="term" value="P:regulation of cell shape"/>
    <property type="evidence" value="ECO:0007669"/>
    <property type="project" value="UniProtKB-KW"/>
</dbReference>
<evidence type="ECO:0000256" key="6">
    <source>
        <dbReference type="ARBA" id="ARBA00022692"/>
    </source>
</evidence>
<evidence type="ECO:0000313" key="16">
    <source>
        <dbReference type="Proteomes" id="UP000664414"/>
    </source>
</evidence>
<evidence type="ECO:0000256" key="8">
    <source>
        <dbReference type="ARBA" id="ARBA00022989"/>
    </source>
</evidence>
<evidence type="ECO:0000256" key="1">
    <source>
        <dbReference type="ARBA" id="ARBA00004651"/>
    </source>
</evidence>
<evidence type="ECO:0000256" key="2">
    <source>
        <dbReference type="ARBA" id="ARBA00010621"/>
    </source>
</evidence>
<evidence type="ECO:0000313" key="15">
    <source>
        <dbReference type="EMBL" id="MBN9412716.1"/>
    </source>
</evidence>
<dbReference type="GO" id="GO:0050380">
    <property type="term" value="F:undecaprenyl-diphosphatase activity"/>
    <property type="evidence" value="ECO:0007669"/>
    <property type="project" value="UniProtKB-UniRule"/>
</dbReference>
<comment type="miscellaneous">
    <text evidence="14">Bacitracin is thought to be involved in the inhibition of peptidoglycan synthesis by sequestering undecaprenyl diphosphate, thereby reducing the pool of lipid carrier available.</text>
</comment>
<feature type="transmembrane region" description="Helical" evidence="14">
    <location>
        <begin position="186"/>
        <end position="206"/>
    </location>
</feature>
<dbReference type="Proteomes" id="UP000664414">
    <property type="component" value="Unassembled WGS sequence"/>
</dbReference>
<keyword evidence="14" id="KW-0133">Cell shape</keyword>
<feature type="transmembrane region" description="Helical" evidence="14">
    <location>
        <begin position="46"/>
        <end position="73"/>
    </location>
</feature>
<evidence type="ECO:0000256" key="12">
    <source>
        <dbReference type="ARBA" id="ARBA00032932"/>
    </source>
</evidence>
<feature type="transmembrane region" description="Helical" evidence="14">
    <location>
        <begin position="149"/>
        <end position="166"/>
    </location>
</feature>
<keyword evidence="9 14" id="KW-0472">Membrane</keyword>
<dbReference type="GO" id="GO:0046677">
    <property type="term" value="P:response to antibiotic"/>
    <property type="evidence" value="ECO:0007669"/>
    <property type="project" value="UniProtKB-UniRule"/>
</dbReference>
<keyword evidence="7 14" id="KW-0378">Hydrolase</keyword>
<comment type="subcellular location">
    <subcellularLocation>
        <location evidence="1 14">Cell membrane</location>
        <topology evidence="1 14">Multi-pass membrane protein</topology>
    </subcellularLocation>
</comment>
<feature type="transmembrane region" description="Helical" evidence="14">
    <location>
        <begin position="218"/>
        <end position="239"/>
    </location>
</feature>
<proteinExistence type="inferred from homology"/>
<keyword evidence="5 14" id="KW-1003">Cell membrane</keyword>
<feature type="transmembrane region" description="Helical" evidence="14">
    <location>
        <begin position="7"/>
        <end position="34"/>
    </location>
</feature>
<evidence type="ECO:0000256" key="3">
    <source>
        <dbReference type="ARBA" id="ARBA00012374"/>
    </source>
</evidence>
<feature type="transmembrane region" description="Helical" evidence="14">
    <location>
        <begin position="109"/>
        <end position="129"/>
    </location>
</feature>
<dbReference type="PANTHER" id="PTHR30622">
    <property type="entry name" value="UNDECAPRENYL-DIPHOSPHATASE"/>
    <property type="match status" value="1"/>
</dbReference>
<organism evidence="15 16">
    <name type="scientific">Candidatus Paracaedimonas acanthamoebae</name>
    <dbReference type="NCBI Taxonomy" id="244581"/>
    <lineage>
        <taxon>Bacteria</taxon>
        <taxon>Pseudomonadati</taxon>
        <taxon>Pseudomonadota</taxon>
        <taxon>Alphaproteobacteria</taxon>
        <taxon>Holosporales</taxon>
        <taxon>Caedimonadaceae</taxon>
        <taxon>Candidatus Paracaedimonas</taxon>
    </lineage>
</organism>
<dbReference type="GO" id="GO:0005886">
    <property type="term" value="C:plasma membrane"/>
    <property type="evidence" value="ECO:0007669"/>
    <property type="project" value="UniProtKB-SubCell"/>
</dbReference>
<dbReference type="NCBIfam" id="NF001393">
    <property type="entry name" value="PRK00281.2-4"/>
    <property type="match status" value="1"/>
</dbReference>
<dbReference type="HAMAP" id="MF_01006">
    <property type="entry name" value="Undec_diphosphatase"/>
    <property type="match status" value="1"/>
</dbReference>
<protein>
    <recommendedName>
        <fullName evidence="4 14">Undecaprenyl-diphosphatase</fullName>
        <ecNumber evidence="3 14">3.6.1.27</ecNumber>
    </recommendedName>
    <alternativeName>
        <fullName evidence="12 14">Bacitracin resistance protein</fullName>
    </alternativeName>
    <alternativeName>
        <fullName evidence="11 14">Undecaprenyl pyrophosphate phosphatase</fullName>
    </alternativeName>
</protein>
<evidence type="ECO:0000256" key="11">
    <source>
        <dbReference type="ARBA" id="ARBA00032707"/>
    </source>
</evidence>
<dbReference type="InterPro" id="IPR003824">
    <property type="entry name" value="UppP"/>
</dbReference>
<keyword evidence="10 14" id="KW-0046">Antibiotic resistance</keyword>
<dbReference type="GO" id="GO:0071555">
    <property type="term" value="P:cell wall organization"/>
    <property type="evidence" value="ECO:0007669"/>
    <property type="project" value="UniProtKB-KW"/>
</dbReference>
<name>A0A8J7TUF6_9PROT</name>